<dbReference type="EMBL" id="LMUA01000043">
    <property type="protein sequence ID" value="KUE74768.1"/>
    <property type="molecule type" value="Genomic_DNA"/>
</dbReference>
<sequence length="167" mass="19779">MFRGKETCAAIREVYSFLFPKKKDLKKALERVNLETAVQSLRYRAEEILAYQTHGTDDAAFTYRGPVLFPQRGYKVCSRTIRHHSTEVETDYLRELWLLEDARFVELSVVTVQYRSATEGYYTSYRTVHHFMEEKDWKDYSPEEVIDLFGDFSRHPFDASGIDYYEV</sequence>
<evidence type="ECO:0000313" key="2">
    <source>
        <dbReference type="Proteomes" id="UP000053433"/>
    </source>
</evidence>
<evidence type="ECO:0000313" key="1">
    <source>
        <dbReference type="EMBL" id="KUE74768.1"/>
    </source>
</evidence>
<reference evidence="1 2" key="1">
    <citation type="submission" date="2015-10" db="EMBL/GenBank/DDBJ databases">
        <title>A novel member of the family Ruminococcaceae isolated from human faeces.</title>
        <authorList>
            <person name="Shkoporov A.N."/>
            <person name="Chaplin A.V."/>
            <person name="Motuzova O.V."/>
            <person name="Kafarskaia L.I."/>
            <person name="Efimov B.A."/>
        </authorList>
    </citation>
    <scope>NUCLEOTIDE SEQUENCE [LARGE SCALE GENOMIC DNA]</scope>
    <source>
        <strain evidence="1 2">668</strain>
    </source>
</reference>
<comment type="caution">
    <text evidence="1">The sequence shown here is derived from an EMBL/GenBank/DDBJ whole genome shotgun (WGS) entry which is preliminary data.</text>
</comment>
<dbReference type="AlphaFoldDB" id="A0A0W7TLP5"/>
<proteinExistence type="predicted"/>
<gene>
    <name evidence="1" type="ORF">ASJ35_17375</name>
</gene>
<name>A0A0W7TLP5_9FIRM</name>
<dbReference type="Proteomes" id="UP000053433">
    <property type="component" value="Unassembled WGS sequence"/>
</dbReference>
<protein>
    <submittedName>
        <fullName evidence="1">Uncharacterized protein</fullName>
    </submittedName>
</protein>
<organism evidence="1 2">
    <name type="scientific">Ruthenibacterium lactatiformans</name>
    <dbReference type="NCBI Taxonomy" id="1550024"/>
    <lineage>
        <taxon>Bacteria</taxon>
        <taxon>Bacillati</taxon>
        <taxon>Bacillota</taxon>
        <taxon>Clostridia</taxon>
        <taxon>Eubacteriales</taxon>
        <taxon>Oscillospiraceae</taxon>
        <taxon>Ruthenibacterium</taxon>
    </lineage>
</organism>
<dbReference type="RefSeq" id="WP_058723924.1">
    <property type="nucleotide sequence ID" value="NZ_LMUA01000043.1"/>
</dbReference>
<accession>A0A0W7TLP5</accession>